<evidence type="ECO:0000313" key="3">
    <source>
        <dbReference type="EMBL" id="GBO41767.1"/>
    </source>
</evidence>
<dbReference type="AlphaFoldDB" id="A0A4Y2X133"/>
<reference evidence="2 4" key="1">
    <citation type="journal article" date="2019" name="Sci. Rep.">
        <title>Orb-weaving spider Araneus ventricosus genome elucidates the spidroin gene catalogue.</title>
        <authorList>
            <person name="Kono N."/>
            <person name="Nakamura H."/>
            <person name="Ohtoshi R."/>
            <person name="Moran D.A.P."/>
            <person name="Shinohara A."/>
            <person name="Yoshida Y."/>
            <person name="Fujiwara M."/>
            <person name="Mori M."/>
            <person name="Tomita M."/>
            <person name="Arakawa K."/>
        </authorList>
    </citation>
    <scope>NUCLEOTIDE SEQUENCE [LARGE SCALE GENOMIC DNA]</scope>
</reference>
<evidence type="ECO:0000313" key="2">
    <source>
        <dbReference type="EMBL" id="GBO41762.1"/>
    </source>
</evidence>
<protein>
    <submittedName>
        <fullName evidence="2">Uncharacterized protein</fullName>
    </submittedName>
</protein>
<organism evidence="2 4">
    <name type="scientific">Araneus ventricosus</name>
    <name type="common">Orbweaver spider</name>
    <name type="synonym">Epeira ventricosa</name>
    <dbReference type="NCBI Taxonomy" id="182803"/>
    <lineage>
        <taxon>Eukaryota</taxon>
        <taxon>Metazoa</taxon>
        <taxon>Ecdysozoa</taxon>
        <taxon>Arthropoda</taxon>
        <taxon>Chelicerata</taxon>
        <taxon>Arachnida</taxon>
        <taxon>Araneae</taxon>
        <taxon>Araneomorphae</taxon>
        <taxon>Entelegynae</taxon>
        <taxon>Araneoidea</taxon>
        <taxon>Araneidae</taxon>
        <taxon>Araneus</taxon>
    </lineage>
</organism>
<evidence type="ECO:0000313" key="4">
    <source>
        <dbReference type="Proteomes" id="UP000499080"/>
    </source>
</evidence>
<dbReference type="Proteomes" id="UP000499080">
    <property type="component" value="Unassembled WGS sequence"/>
</dbReference>
<comment type="caution">
    <text evidence="2">The sequence shown here is derived from an EMBL/GenBank/DDBJ whole genome shotgun (WGS) entry which is preliminary data.</text>
</comment>
<name>A0A4Y2X133_ARAVE</name>
<accession>A0A4Y2X133</accession>
<sequence>MSIIYEVSDITLRKNNCESRKGRYHGLVMLTFHFEATRRLFWDGTRNFEPRSDAERTTPKLAPPLQTFPPHQREGVWSPSYDLTGNRPNTRRILG</sequence>
<dbReference type="EMBL" id="BGPR01067571">
    <property type="protein sequence ID" value="GBO41762.1"/>
    <property type="molecule type" value="Genomic_DNA"/>
</dbReference>
<dbReference type="EMBL" id="BGPR01067573">
    <property type="protein sequence ID" value="GBO41767.1"/>
    <property type="molecule type" value="Genomic_DNA"/>
</dbReference>
<feature type="region of interest" description="Disordered" evidence="1">
    <location>
        <begin position="48"/>
        <end position="95"/>
    </location>
</feature>
<gene>
    <name evidence="3" type="ORF">AVEN_24533_1</name>
    <name evidence="2" type="ORF">AVEN_95916_1</name>
</gene>
<feature type="compositionally biased region" description="Basic and acidic residues" evidence="1">
    <location>
        <begin position="48"/>
        <end position="58"/>
    </location>
</feature>
<proteinExistence type="predicted"/>
<keyword evidence="4" id="KW-1185">Reference proteome</keyword>
<evidence type="ECO:0000256" key="1">
    <source>
        <dbReference type="SAM" id="MobiDB-lite"/>
    </source>
</evidence>